<organism evidence="1 2">
    <name type="scientific">Rhizophagus clarus</name>
    <dbReference type="NCBI Taxonomy" id="94130"/>
    <lineage>
        <taxon>Eukaryota</taxon>
        <taxon>Fungi</taxon>
        <taxon>Fungi incertae sedis</taxon>
        <taxon>Mucoromycota</taxon>
        <taxon>Glomeromycotina</taxon>
        <taxon>Glomeromycetes</taxon>
        <taxon>Glomerales</taxon>
        <taxon>Glomeraceae</taxon>
        <taxon>Rhizophagus</taxon>
    </lineage>
</organism>
<dbReference type="EMBL" id="BLAL01000053">
    <property type="protein sequence ID" value="GES80783.1"/>
    <property type="molecule type" value="Genomic_DNA"/>
</dbReference>
<dbReference type="InterPro" id="IPR019400">
    <property type="entry name" value="Peptidase_C65_otubain"/>
</dbReference>
<dbReference type="OrthoDB" id="18915at2759"/>
<dbReference type="InterPro" id="IPR042467">
    <property type="entry name" value="Peptidase_C65_otubain_sub2"/>
</dbReference>
<reference evidence="1" key="1">
    <citation type="submission" date="2019-10" db="EMBL/GenBank/DDBJ databases">
        <title>Conservation and host-specific expression of non-tandemly repeated heterogenous ribosome RNA gene in arbuscular mycorrhizal fungi.</title>
        <authorList>
            <person name="Maeda T."/>
            <person name="Kobayashi Y."/>
            <person name="Nakagawa T."/>
            <person name="Ezawa T."/>
            <person name="Yamaguchi K."/>
            <person name="Bino T."/>
            <person name="Nishimoto Y."/>
            <person name="Shigenobu S."/>
            <person name="Kawaguchi M."/>
        </authorList>
    </citation>
    <scope>NUCLEOTIDE SEQUENCE</scope>
    <source>
        <strain evidence="1">HR1</strain>
    </source>
</reference>
<name>A0A8H3L2V5_9GLOM</name>
<dbReference type="AlphaFoldDB" id="A0A8H3L2V5"/>
<comment type="caution">
    <text evidence="1">The sequence shown here is derived from an EMBL/GenBank/DDBJ whole genome shotgun (WGS) entry which is preliminary data.</text>
</comment>
<accession>A0A8H3L2V5</accession>
<proteinExistence type="predicted"/>
<dbReference type="Proteomes" id="UP000615446">
    <property type="component" value="Unassembled WGS sequence"/>
</dbReference>
<evidence type="ECO:0000313" key="2">
    <source>
        <dbReference type="Proteomes" id="UP000615446"/>
    </source>
</evidence>
<protein>
    <submittedName>
        <fullName evidence="1">Cysteine proteinase</fullName>
    </submittedName>
</protein>
<sequence>MKRVAKYIDKELSVMNLAVSYNKIRRCRNDDESLMYDDAYDIIEKQVDSFLNKEHDENMLLVMFQAEEISSYIVYYLQLITAAYFKLYCEEYEPFF</sequence>
<evidence type="ECO:0000313" key="1">
    <source>
        <dbReference type="EMBL" id="GES80783.1"/>
    </source>
</evidence>
<gene>
    <name evidence="1" type="ORF">RCL2_000804100</name>
</gene>
<dbReference type="Gene3D" id="1.20.1300.20">
    <property type="entry name" value="Peptidase C65 Otubain, subdomain 2"/>
    <property type="match status" value="1"/>
</dbReference>
<dbReference type="Pfam" id="PF10275">
    <property type="entry name" value="Peptidase_C65"/>
    <property type="match status" value="1"/>
</dbReference>